<dbReference type="HOGENOM" id="CLU_054933_0_0_9"/>
<dbReference type="OrthoDB" id="2241963at2"/>
<dbReference type="BioCyc" id="JESP1508404:G14D9-13201-MONOMER"/>
<name>A0A0B5ASP9_9BACL</name>
<proteinExistence type="predicted"/>
<sequence length="312" mass="34066">MSKQKKYEMIPEGELFRIRALVDIPHPKKSLDIKSGEIGGLIEKESNLSQGGTGWVSMTSKVLGDAVVVNGWIDGESQISGVVHVQSGYIDDSTIEGDTQICGNITILNSTIKNGLCIVEEDCSGVIVKSTLRNLDFHHAFHIENSTIESADGIQFKKLTYAKDSSIFIGSGSVDKEAAFERVDLETVAFNANGKFGIKDFSVYAEGAVTILGCPSEPDMKTVVMGELENPARFQGNNLILHDTTIIGSPIIKGNVNLQSTRIMGMPQIQMRGCIYSSDISDFAKIDCPLSEYHKIENIHILDDNVYTAMHC</sequence>
<geneLocation type="plasmid" evidence="2"/>
<dbReference type="EMBL" id="CP009417">
    <property type="protein sequence ID" value="AJD93235.1"/>
    <property type="molecule type" value="Genomic_DNA"/>
</dbReference>
<dbReference type="AlphaFoldDB" id="A0A0B5ASP9"/>
<accession>A0A0B5ASP9</accession>
<dbReference type="Proteomes" id="UP000031449">
    <property type="component" value="Plasmid unnamed"/>
</dbReference>
<keyword evidence="2" id="KW-1185">Reference proteome</keyword>
<evidence type="ECO:0000313" key="1">
    <source>
        <dbReference type="EMBL" id="AJD93235.1"/>
    </source>
</evidence>
<organism evidence="1 2">
    <name type="scientific">Jeotgalibacillus malaysiensis</name>
    <dbReference type="NCBI Taxonomy" id="1508404"/>
    <lineage>
        <taxon>Bacteria</taxon>
        <taxon>Bacillati</taxon>
        <taxon>Bacillota</taxon>
        <taxon>Bacilli</taxon>
        <taxon>Bacillales</taxon>
        <taxon>Caryophanaceae</taxon>
        <taxon>Jeotgalibacillus</taxon>
    </lineage>
</organism>
<evidence type="ECO:0000313" key="2">
    <source>
        <dbReference type="Proteomes" id="UP000031449"/>
    </source>
</evidence>
<reference evidence="1 2" key="1">
    <citation type="submission" date="2014-08" db="EMBL/GenBank/DDBJ databases">
        <title>Complete genome of a marine bacteria Jeotgalibacillus malaysiensis.</title>
        <authorList>
            <person name="Yaakop A.S."/>
            <person name="Chan K.-G."/>
            <person name="Goh K.M."/>
        </authorList>
    </citation>
    <scope>NUCLEOTIDE SEQUENCE [LARGE SCALE GENOMIC DNA]</scope>
    <source>
        <strain evidence="1 2">D5</strain>
        <plasmid evidence="2">Plasmid</plasmid>
    </source>
</reference>
<protein>
    <submittedName>
        <fullName evidence="1">Uncharacterized protein</fullName>
    </submittedName>
</protein>
<gene>
    <name evidence="1" type="ORF">JMA_39170</name>
</gene>
<keyword evidence="1" id="KW-0614">Plasmid</keyword>
<dbReference type="KEGG" id="jeo:JMA_39170"/>